<name>A0A8S0ZX31_ARCPL</name>
<accession>A0A8S0ZX31</accession>
<dbReference type="InterPro" id="IPR034754">
    <property type="entry name" value="GEMIN8"/>
</dbReference>
<dbReference type="PANTHER" id="PTHR16238:SF7">
    <property type="entry name" value="GEM-ASSOCIATED PROTEIN 8"/>
    <property type="match status" value="1"/>
</dbReference>
<gene>
    <name evidence="1" type="ORF">APLA_LOCUS7524</name>
</gene>
<reference evidence="1 2" key="1">
    <citation type="submission" date="2020-04" db="EMBL/GenBank/DDBJ databases">
        <authorList>
            <person name="Wallbank WR R."/>
            <person name="Pardo Diaz C."/>
            <person name="Kozak K."/>
            <person name="Martin S."/>
            <person name="Jiggins C."/>
            <person name="Moest M."/>
            <person name="Warren A I."/>
            <person name="Byers J.R.P. K."/>
            <person name="Montejo-Kovacevich G."/>
            <person name="Yen C E."/>
        </authorList>
    </citation>
    <scope>NUCLEOTIDE SEQUENCE [LARGE SCALE GENOMIC DNA]</scope>
</reference>
<dbReference type="GO" id="GO:0000387">
    <property type="term" value="P:spliceosomal snRNP assembly"/>
    <property type="evidence" value="ECO:0007669"/>
    <property type="project" value="InterPro"/>
</dbReference>
<comment type="caution">
    <text evidence="1">The sequence shown here is derived from an EMBL/GenBank/DDBJ whole genome shotgun (WGS) entry which is preliminary data.</text>
</comment>
<sequence>MFSVNSQIPDDQACKSLNKKPRRQRRKLLKNKRKGNKRKNNKKNSAQALFPTVTMSSWAENFTYAATWQLKQQIAYWKSKATALQYENQLLHDIIRKNYINGSQSETSIGNETDTGDITETVDECQISEDEEEFEVSEEFIQFLMQNAKYKEEARLERERLKALQNTEHNLIKEMEAMPTKSTEDKEKALQSLYGENWRRIAALETSLSSQFISNCDLDKPEYWPNIPFNFNFN</sequence>
<dbReference type="Pfam" id="PF15348">
    <property type="entry name" value="GEMIN8"/>
    <property type="match status" value="1"/>
</dbReference>
<dbReference type="PANTHER" id="PTHR16238">
    <property type="entry name" value="GEM-ASSOCIATED PROTEIN 8"/>
    <property type="match status" value="1"/>
</dbReference>
<protein>
    <recommendedName>
        <fullName evidence="3">Gem-associated protein 8</fullName>
    </recommendedName>
</protein>
<keyword evidence="2" id="KW-1185">Reference proteome</keyword>
<dbReference type="EMBL" id="CADEBC010000500">
    <property type="protein sequence ID" value="CAB3238726.1"/>
    <property type="molecule type" value="Genomic_DNA"/>
</dbReference>
<organism evidence="1 2">
    <name type="scientific">Arctia plantaginis</name>
    <name type="common">Wood tiger moth</name>
    <name type="synonym">Phalaena plantaginis</name>
    <dbReference type="NCBI Taxonomy" id="874455"/>
    <lineage>
        <taxon>Eukaryota</taxon>
        <taxon>Metazoa</taxon>
        <taxon>Ecdysozoa</taxon>
        <taxon>Arthropoda</taxon>
        <taxon>Hexapoda</taxon>
        <taxon>Insecta</taxon>
        <taxon>Pterygota</taxon>
        <taxon>Neoptera</taxon>
        <taxon>Endopterygota</taxon>
        <taxon>Lepidoptera</taxon>
        <taxon>Glossata</taxon>
        <taxon>Ditrysia</taxon>
        <taxon>Noctuoidea</taxon>
        <taxon>Erebidae</taxon>
        <taxon>Arctiinae</taxon>
        <taxon>Arctia</taxon>
    </lineage>
</organism>
<proteinExistence type="predicted"/>
<evidence type="ECO:0000313" key="1">
    <source>
        <dbReference type="EMBL" id="CAB3238726.1"/>
    </source>
</evidence>
<evidence type="ECO:0008006" key="3">
    <source>
        <dbReference type="Google" id="ProtNLM"/>
    </source>
</evidence>
<dbReference type="OrthoDB" id="5989213at2759"/>
<dbReference type="AlphaFoldDB" id="A0A8S0ZX31"/>
<dbReference type="GO" id="GO:0032797">
    <property type="term" value="C:SMN complex"/>
    <property type="evidence" value="ECO:0007669"/>
    <property type="project" value="InterPro"/>
</dbReference>
<evidence type="ECO:0000313" key="2">
    <source>
        <dbReference type="Proteomes" id="UP000494106"/>
    </source>
</evidence>
<dbReference type="Proteomes" id="UP000494106">
    <property type="component" value="Unassembled WGS sequence"/>
</dbReference>